<accession>A0AAV3YBB6</accession>
<dbReference type="Pfam" id="PF09458">
    <property type="entry name" value="H_lectin"/>
    <property type="match status" value="1"/>
</dbReference>
<dbReference type="Proteomes" id="UP000735302">
    <property type="component" value="Unassembled WGS sequence"/>
</dbReference>
<evidence type="ECO:0000313" key="3">
    <source>
        <dbReference type="Proteomes" id="UP000735302"/>
    </source>
</evidence>
<dbReference type="GO" id="GO:0030246">
    <property type="term" value="F:carbohydrate binding"/>
    <property type="evidence" value="ECO:0007669"/>
    <property type="project" value="InterPro"/>
</dbReference>
<keyword evidence="3" id="KW-1185">Reference proteome</keyword>
<dbReference type="Gene3D" id="2.60.40.2080">
    <property type="match status" value="1"/>
</dbReference>
<organism evidence="2 3">
    <name type="scientific">Plakobranchus ocellatus</name>
    <dbReference type="NCBI Taxonomy" id="259542"/>
    <lineage>
        <taxon>Eukaryota</taxon>
        <taxon>Metazoa</taxon>
        <taxon>Spiralia</taxon>
        <taxon>Lophotrochozoa</taxon>
        <taxon>Mollusca</taxon>
        <taxon>Gastropoda</taxon>
        <taxon>Heterobranchia</taxon>
        <taxon>Euthyneura</taxon>
        <taxon>Panpulmonata</taxon>
        <taxon>Sacoglossa</taxon>
        <taxon>Placobranchoidea</taxon>
        <taxon>Plakobranchidae</taxon>
        <taxon>Plakobranchus</taxon>
    </lineage>
</organism>
<proteinExistence type="predicted"/>
<protein>
    <submittedName>
        <fullName evidence="2">Agglutinin</fullName>
    </submittedName>
</protein>
<dbReference type="InterPro" id="IPR037221">
    <property type="entry name" value="H-type_lectin_dom_sf"/>
</dbReference>
<sequence length="321" mass="35093">MSQVATRVIGKRYPQNQWIKIYADGSATNAIKNGGAGSRIVLEHTPARVAESLTKTLTLRCALEDTVNPNASDTVVGLGGGQREVGTETISNADVITSIVILRDGEIIASLEENSFPTASKDKENIRVIGDLALPLVSGSQRAFLELMWTPPGYNQSGEYTCAINATSSSAQNGTEMTYAVLVEIGVQFPSKQDLLDQMSFLQMEDQTNREKLAKLLSTASLLKPAHTESGVVDCGDSGSWRQNSNSRHYVYKDVKFRKAYTGKAPIVSLGIRGIDVYRRSNLRMHTDIVNLNTQGFRVRCGTWGDTHIYGLSLRWTSVDA</sequence>
<dbReference type="GO" id="GO:0007155">
    <property type="term" value="P:cell adhesion"/>
    <property type="evidence" value="ECO:0007669"/>
    <property type="project" value="InterPro"/>
</dbReference>
<evidence type="ECO:0000259" key="1">
    <source>
        <dbReference type="Pfam" id="PF09458"/>
    </source>
</evidence>
<dbReference type="AlphaFoldDB" id="A0AAV3YBB6"/>
<dbReference type="SUPFAM" id="SSF141086">
    <property type="entry name" value="Agglutinin HPA-like"/>
    <property type="match status" value="1"/>
</dbReference>
<comment type="caution">
    <text evidence="2">The sequence shown here is derived from an EMBL/GenBank/DDBJ whole genome shotgun (WGS) entry which is preliminary data.</text>
</comment>
<name>A0AAV3YBB6_9GAST</name>
<dbReference type="EMBL" id="BLXT01000663">
    <property type="protein sequence ID" value="GFN79401.1"/>
    <property type="molecule type" value="Genomic_DNA"/>
</dbReference>
<reference evidence="2 3" key="1">
    <citation type="journal article" date="2021" name="Elife">
        <title>Chloroplast acquisition without the gene transfer in kleptoplastic sea slugs, Plakobranchus ocellatus.</title>
        <authorList>
            <person name="Maeda T."/>
            <person name="Takahashi S."/>
            <person name="Yoshida T."/>
            <person name="Shimamura S."/>
            <person name="Takaki Y."/>
            <person name="Nagai Y."/>
            <person name="Toyoda A."/>
            <person name="Suzuki Y."/>
            <person name="Arimoto A."/>
            <person name="Ishii H."/>
            <person name="Satoh N."/>
            <person name="Nishiyama T."/>
            <person name="Hasebe M."/>
            <person name="Maruyama T."/>
            <person name="Minagawa J."/>
            <person name="Obokata J."/>
            <person name="Shigenobu S."/>
        </authorList>
    </citation>
    <scope>NUCLEOTIDE SEQUENCE [LARGE SCALE GENOMIC DNA]</scope>
</reference>
<dbReference type="InterPro" id="IPR019019">
    <property type="entry name" value="H-type_lectin_domain"/>
</dbReference>
<evidence type="ECO:0000313" key="2">
    <source>
        <dbReference type="EMBL" id="GFN79401.1"/>
    </source>
</evidence>
<gene>
    <name evidence="2" type="ORF">PoB_000590700</name>
</gene>
<feature type="domain" description="H-type lectin" evidence="1">
    <location>
        <begin position="253"/>
        <end position="317"/>
    </location>
</feature>